<dbReference type="PANTHER" id="PTHR16631:SF17">
    <property type="entry name" value="GLUCAN ENDO-1,3-BETA-GLUCOSIDASE BTGC"/>
    <property type="match status" value="1"/>
</dbReference>
<comment type="function">
    <text evidence="11">Glucanases play a role in cell expansion during growth, in cell-cell fusion during mating, and in spore release during sporulation. This enzyme may be involved in beta-glucan degradation. Active on laminarin and lichenan.</text>
</comment>
<reference evidence="15 16" key="1">
    <citation type="submission" date="2012-04" db="EMBL/GenBank/DDBJ databases">
        <title>The Genome Sequence of Saprolegnia declina VS20.</title>
        <authorList>
            <consortium name="The Broad Institute Genome Sequencing Platform"/>
            <person name="Russ C."/>
            <person name="Nusbaum C."/>
            <person name="Tyler B."/>
            <person name="van West P."/>
            <person name="Dieguez-Uribeondo J."/>
            <person name="de Bruijn I."/>
            <person name="Tripathy S."/>
            <person name="Jiang R."/>
            <person name="Young S.K."/>
            <person name="Zeng Q."/>
            <person name="Gargeya S."/>
            <person name="Fitzgerald M."/>
            <person name="Haas B."/>
            <person name="Abouelleil A."/>
            <person name="Alvarado L."/>
            <person name="Arachchi H.M."/>
            <person name="Berlin A."/>
            <person name="Chapman S.B."/>
            <person name="Goldberg J."/>
            <person name="Griggs A."/>
            <person name="Gujja S."/>
            <person name="Hansen M."/>
            <person name="Howarth C."/>
            <person name="Imamovic A."/>
            <person name="Larimer J."/>
            <person name="McCowen C."/>
            <person name="Montmayeur A."/>
            <person name="Murphy C."/>
            <person name="Neiman D."/>
            <person name="Pearson M."/>
            <person name="Priest M."/>
            <person name="Roberts A."/>
            <person name="Saif S."/>
            <person name="Shea T."/>
            <person name="Sisk P."/>
            <person name="Sykes S."/>
            <person name="Wortman J."/>
            <person name="Nusbaum C."/>
            <person name="Birren B."/>
        </authorList>
    </citation>
    <scope>NUCLEOTIDE SEQUENCE [LARGE SCALE GENOMIC DNA]</scope>
    <source>
        <strain evidence="15 16">VS20</strain>
    </source>
</reference>
<dbReference type="PRINTS" id="PR01217">
    <property type="entry name" value="PRICHEXTENSN"/>
</dbReference>
<evidence type="ECO:0000256" key="2">
    <source>
        <dbReference type="ARBA" id="ARBA00004236"/>
    </source>
</evidence>
<evidence type="ECO:0000256" key="14">
    <source>
        <dbReference type="SAM" id="MobiDB-lite"/>
    </source>
</evidence>
<keyword evidence="5" id="KW-0378">Hydrolase</keyword>
<evidence type="ECO:0000256" key="1">
    <source>
        <dbReference type="ARBA" id="ARBA00000382"/>
    </source>
</evidence>
<accession>T0QKE9</accession>
<evidence type="ECO:0000256" key="9">
    <source>
        <dbReference type="ARBA" id="ARBA00023316"/>
    </source>
</evidence>
<comment type="catalytic activity">
    <reaction evidence="1">
        <text>Hydrolysis of (1-&gt;3)-beta-D-glucosidic linkages in (1-&gt;3)-beta-D-glucans.</text>
        <dbReference type="EC" id="3.2.1.39"/>
    </reaction>
</comment>
<sequence>MRCQRLKLVSAHGDGAFDVESDSGLPALILSFASSPERAKTMKRLMTVMAACMGVASAGMGICYDSYDSANMKTHFTTIKERFTAVRTFQTDMGSQNAIDVAADTGLSIAAGIWLLGDRYEKDLKAVIDGCKRHPNTVQVVYVGNEELHNGWNADKVIDKVLETKKRLTEAGVKVRVGTVQIDGDFLSNPKLVDACDVIGVNIHPFFSGAPSSVLTPITDYMARWDAVKAKFGDKVRMTESGWPTEGGDSGQHQANFQRAKDFYGAVLSWQAKENSETPYYFMFHDNKAKGGFEAHFGIATSDGKWKWDQPGPNPQPQPSPSPSNQPSPSPSNQPSPSPSNQPSPSPSNQPSPSPSNQPSTTPSVYPTPGPTTPTPSSQPTPGPTTPRPSSQPTPAPTTPTSRPTPTSTPHYCE</sequence>
<evidence type="ECO:0000256" key="8">
    <source>
        <dbReference type="ARBA" id="ARBA00023277"/>
    </source>
</evidence>
<dbReference type="EC" id="3.2.1.39" evidence="3"/>
<name>T0QKE9_SAPDV</name>
<evidence type="ECO:0000256" key="10">
    <source>
        <dbReference type="ARBA" id="ARBA00023326"/>
    </source>
</evidence>
<dbReference type="AlphaFoldDB" id="T0QKE9"/>
<dbReference type="RefSeq" id="XP_008612127.1">
    <property type="nucleotide sequence ID" value="XM_008613905.1"/>
</dbReference>
<dbReference type="InterPro" id="IPR017853">
    <property type="entry name" value="GH"/>
</dbReference>
<dbReference type="SUPFAM" id="SSF51445">
    <property type="entry name" value="(Trans)glycosidases"/>
    <property type="match status" value="1"/>
</dbReference>
<evidence type="ECO:0000256" key="6">
    <source>
        <dbReference type="ARBA" id="ARBA00023136"/>
    </source>
</evidence>
<feature type="compositionally biased region" description="Pro residues" evidence="14">
    <location>
        <begin position="366"/>
        <end position="398"/>
    </location>
</feature>
<evidence type="ECO:0000256" key="3">
    <source>
        <dbReference type="ARBA" id="ARBA00012780"/>
    </source>
</evidence>
<dbReference type="eggNOG" id="ENOG502S5I3">
    <property type="taxonomic scope" value="Eukaryota"/>
</dbReference>
<dbReference type="VEuPathDB" id="FungiDB:SDRG_08037"/>
<feature type="region of interest" description="Disordered" evidence="14">
    <location>
        <begin position="303"/>
        <end position="414"/>
    </location>
</feature>
<evidence type="ECO:0000256" key="5">
    <source>
        <dbReference type="ARBA" id="ARBA00022801"/>
    </source>
</evidence>
<organism evidence="15 16">
    <name type="scientific">Saprolegnia diclina (strain VS20)</name>
    <dbReference type="NCBI Taxonomy" id="1156394"/>
    <lineage>
        <taxon>Eukaryota</taxon>
        <taxon>Sar</taxon>
        <taxon>Stramenopiles</taxon>
        <taxon>Oomycota</taxon>
        <taxon>Saprolegniomycetes</taxon>
        <taxon>Saprolegniales</taxon>
        <taxon>Saprolegniaceae</taxon>
        <taxon>Saprolegnia</taxon>
    </lineage>
</organism>
<evidence type="ECO:0000256" key="13">
    <source>
        <dbReference type="ARBA" id="ARBA00043078"/>
    </source>
</evidence>
<keyword evidence="6" id="KW-0472">Membrane</keyword>
<feature type="compositionally biased region" description="Low complexity" evidence="14">
    <location>
        <begin position="399"/>
        <end position="414"/>
    </location>
</feature>
<gene>
    <name evidence="15" type="ORF">SDRG_08037</name>
</gene>
<keyword evidence="8" id="KW-0119">Carbohydrate metabolism</keyword>
<evidence type="ECO:0000256" key="12">
    <source>
        <dbReference type="ARBA" id="ARBA00042373"/>
    </source>
</evidence>
<dbReference type="PANTHER" id="PTHR16631">
    <property type="entry name" value="GLUCAN 1,3-BETA-GLUCOSIDASE"/>
    <property type="match status" value="1"/>
</dbReference>
<keyword evidence="7" id="KW-0325">Glycoprotein</keyword>
<keyword evidence="4" id="KW-1003">Cell membrane</keyword>
<dbReference type="InterPro" id="IPR050732">
    <property type="entry name" value="Beta-glucan_modifiers"/>
</dbReference>
<dbReference type="Proteomes" id="UP000030762">
    <property type="component" value="Unassembled WGS sequence"/>
</dbReference>
<dbReference type="EMBL" id="JH767155">
    <property type="protein sequence ID" value="EQC34265.1"/>
    <property type="molecule type" value="Genomic_DNA"/>
</dbReference>
<dbReference type="STRING" id="1156394.T0QKE9"/>
<evidence type="ECO:0000313" key="15">
    <source>
        <dbReference type="EMBL" id="EQC34265.1"/>
    </source>
</evidence>
<dbReference type="GO" id="GO:0071555">
    <property type="term" value="P:cell wall organization"/>
    <property type="evidence" value="ECO:0007669"/>
    <property type="project" value="UniProtKB-KW"/>
</dbReference>
<keyword evidence="16" id="KW-1185">Reference proteome</keyword>
<evidence type="ECO:0000256" key="11">
    <source>
        <dbReference type="ARBA" id="ARBA00037649"/>
    </source>
</evidence>
<keyword evidence="10" id="KW-0624">Polysaccharide degradation</keyword>
<dbReference type="GO" id="GO:0005886">
    <property type="term" value="C:plasma membrane"/>
    <property type="evidence" value="ECO:0007669"/>
    <property type="project" value="UniProtKB-SubCell"/>
</dbReference>
<keyword evidence="9" id="KW-0961">Cell wall biogenesis/degradation</keyword>
<comment type="subcellular location">
    <subcellularLocation>
        <location evidence="2">Cell membrane</location>
    </subcellularLocation>
</comment>
<dbReference type="InParanoid" id="T0QKE9"/>
<proteinExistence type="predicted"/>
<dbReference type="GO" id="GO:0042973">
    <property type="term" value="F:glucan endo-1,3-beta-D-glucosidase activity"/>
    <property type="evidence" value="ECO:0007669"/>
    <property type="project" value="UniProtKB-EC"/>
</dbReference>
<evidence type="ECO:0000256" key="4">
    <source>
        <dbReference type="ARBA" id="ARBA00022475"/>
    </source>
</evidence>
<dbReference type="GeneID" id="19948764"/>
<dbReference type="GO" id="GO:0000272">
    <property type="term" value="P:polysaccharide catabolic process"/>
    <property type="evidence" value="ECO:0007669"/>
    <property type="project" value="UniProtKB-KW"/>
</dbReference>
<dbReference type="OrthoDB" id="77201at2759"/>
<evidence type="ECO:0000256" key="7">
    <source>
        <dbReference type="ARBA" id="ARBA00023180"/>
    </source>
</evidence>
<protein>
    <recommendedName>
        <fullName evidence="3">glucan endo-1,3-beta-D-glucosidase</fullName>
        <ecNumber evidence="3">3.2.1.39</ecNumber>
    </recommendedName>
    <alternativeName>
        <fullName evidence="13">Endo-1,3-beta-glucanase btgC</fullName>
    </alternativeName>
    <alternativeName>
        <fullName evidence="12">Laminarinase btgC</fullName>
    </alternativeName>
</protein>
<dbReference type="Gene3D" id="3.20.20.80">
    <property type="entry name" value="Glycosidases"/>
    <property type="match status" value="1"/>
</dbReference>
<feature type="compositionally biased region" description="Pro residues" evidence="14">
    <location>
        <begin position="312"/>
        <end position="356"/>
    </location>
</feature>
<evidence type="ECO:0000313" key="16">
    <source>
        <dbReference type="Proteomes" id="UP000030762"/>
    </source>
</evidence>
<dbReference type="OMA" id="GEPMMRN"/>